<dbReference type="AlphaFoldDB" id="A0AA49GSS6"/>
<accession>A0AA49GSS6</accession>
<sequence>MSKQKKQDPELDKIARGLEEAYRKMIIFKRQKNSPVVVSVNGEVREVDPHEMPDTTIYHR</sequence>
<organism evidence="1">
    <name type="scientific">Roseihalotalea indica</name>
    <dbReference type="NCBI Taxonomy" id="2867963"/>
    <lineage>
        <taxon>Bacteria</taxon>
        <taxon>Pseudomonadati</taxon>
        <taxon>Bacteroidota</taxon>
        <taxon>Cytophagia</taxon>
        <taxon>Cytophagales</taxon>
        <taxon>Catalimonadaceae</taxon>
        <taxon>Roseihalotalea</taxon>
    </lineage>
</organism>
<gene>
    <name evidence="1" type="ORF">K4G66_05610</name>
</gene>
<reference evidence="1" key="2">
    <citation type="journal article" date="2024" name="Antonie Van Leeuwenhoek">
        <title>Roseihalotalea indica gen. nov., sp. nov., a halophilic Bacteroidetes from mesopelagic Southwest Indian Ocean with higher carbohydrate metabolic potential.</title>
        <authorList>
            <person name="Chen B."/>
            <person name="Zhang M."/>
            <person name="Lin D."/>
            <person name="Ye J."/>
            <person name="Tang K."/>
        </authorList>
    </citation>
    <scope>NUCLEOTIDE SEQUENCE</scope>
    <source>
        <strain evidence="1">TK19036</strain>
    </source>
</reference>
<reference evidence="1" key="1">
    <citation type="journal article" date="2023" name="Comput. Struct. Biotechnol. J.">
        <title>Discovery of a novel marine Bacteroidetes with a rich repertoire of carbohydrate-active enzymes.</title>
        <authorList>
            <person name="Chen B."/>
            <person name="Liu G."/>
            <person name="Chen Q."/>
            <person name="Wang H."/>
            <person name="Liu L."/>
            <person name="Tang K."/>
        </authorList>
    </citation>
    <scope>NUCLEOTIDE SEQUENCE</scope>
    <source>
        <strain evidence="1">TK19036</strain>
    </source>
</reference>
<evidence type="ECO:0000313" key="1">
    <source>
        <dbReference type="EMBL" id="WKN38175.1"/>
    </source>
</evidence>
<name>A0AA49GSS6_9BACT</name>
<proteinExistence type="predicted"/>
<dbReference type="EMBL" id="CP120682">
    <property type="protein sequence ID" value="WKN38175.1"/>
    <property type="molecule type" value="Genomic_DNA"/>
</dbReference>
<protein>
    <submittedName>
        <fullName evidence="1">Uncharacterized protein</fullName>
    </submittedName>
</protein>